<reference evidence="1" key="1">
    <citation type="journal article" date="2019" name="Environ. Microbiol.">
        <title>Fungal ecological strategies reflected in gene transcription - a case study of two litter decomposers.</title>
        <authorList>
            <person name="Barbi F."/>
            <person name="Kohler A."/>
            <person name="Barry K."/>
            <person name="Baskaran P."/>
            <person name="Daum C."/>
            <person name="Fauchery L."/>
            <person name="Ihrmark K."/>
            <person name="Kuo A."/>
            <person name="LaButti K."/>
            <person name="Lipzen A."/>
            <person name="Morin E."/>
            <person name="Grigoriev I.V."/>
            <person name="Henrissat B."/>
            <person name="Lindahl B."/>
            <person name="Martin F."/>
        </authorList>
    </citation>
    <scope>NUCLEOTIDE SEQUENCE</scope>
    <source>
        <strain evidence="1">JB14</strain>
    </source>
</reference>
<dbReference type="Proteomes" id="UP000799118">
    <property type="component" value="Unassembled WGS sequence"/>
</dbReference>
<dbReference type="GO" id="GO:0033615">
    <property type="term" value="P:mitochondrial proton-transporting ATP synthase complex assembly"/>
    <property type="evidence" value="ECO:0007669"/>
    <property type="project" value="InterPro"/>
</dbReference>
<evidence type="ECO:0000313" key="2">
    <source>
        <dbReference type="Proteomes" id="UP000799118"/>
    </source>
</evidence>
<dbReference type="OrthoDB" id="15893at2759"/>
<sequence length="102" mass="11747">MLSQHAKAYRSLLRELKKSSLPPHKINPALSSNFRNLAEKARNSDAVFEDLRNAIIFMTAQREHKVLLDRYNPLFDLTAEERIHATARRVGLDMPITHVPEN</sequence>
<dbReference type="InterPro" id="IPR039196">
    <property type="entry name" value="Fmc1"/>
</dbReference>
<protein>
    <submittedName>
        <fullName evidence="1">Uncharacterized protein</fullName>
    </submittedName>
</protein>
<dbReference type="PANTHER" id="PTHR28015:SF1">
    <property type="entry name" value="ATP SYNTHASE ASSEMBLY FACTOR FMC1, MITOCHONDRIAL"/>
    <property type="match status" value="1"/>
</dbReference>
<name>A0A6A4IQL8_9AGAR</name>
<dbReference type="GO" id="GO:0005759">
    <property type="term" value="C:mitochondrial matrix"/>
    <property type="evidence" value="ECO:0007669"/>
    <property type="project" value="TreeGrafter"/>
</dbReference>
<proteinExistence type="predicted"/>
<dbReference type="EMBL" id="ML769385">
    <property type="protein sequence ID" value="KAE9410424.1"/>
    <property type="molecule type" value="Genomic_DNA"/>
</dbReference>
<dbReference type="AlphaFoldDB" id="A0A6A4IQL8"/>
<keyword evidence="2" id="KW-1185">Reference proteome</keyword>
<dbReference type="PANTHER" id="PTHR28015">
    <property type="entry name" value="ATP SYNTHASE ASSEMBLY FACTOR FMC1, MITOCHONDRIAL"/>
    <property type="match status" value="1"/>
</dbReference>
<organism evidence="1 2">
    <name type="scientific">Gymnopus androsaceus JB14</name>
    <dbReference type="NCBI Taxonomy" id="1447944"/>
    <lineage>
        <taxon>Eukaryota</taxon>
        <taxon>Fungi</taxon>
        <taxon>Dikarya</taxon>
        <taxon>Basidiomycota</taxon>
        <taxon>Agaricomycotina</taxon>
        <taxon>Agaricomycetes</taxon>
        <taxon>Agaricomycetidae</taxon>
        <taxon>Agaricales</taxon>
        <taxon>Marasmiineae</taxon>
        <taxon>Omphalotaceae</taxon>
        <taxon>Gymnopus</taxon>
    </lineage>
</organism>
<accession>A0A6A4IQL8</accession>
<dbReference type="Pfam" id="PF13233">
    <property type="entry name" value="Complex1_LYR_2"/>
    <property type="match status" value="1"/>
</dbReference>
<gene>
    <name evidence="1" type="ORF">BT96DRAFT_805379</name>
</gene>
<evidence type="ECO:0000313" key="1">
    <source>
        <dbReference type="EMBL" id="KAE9410424.1"/>
    </source>
</evidence>